<accession>A0A644ZBV1</accession>
<evidence type="ECO:0000256" key="2">
    <source>
        <dbReference type="ARBA" id="ARBA00022630"/>
    </source>
</evidence>
<protein>
    <recommendedName>
        <fullName evidence="5">Flavin reductase like domain-containing protein</fullName>
    </recommendedName>
</protein>
<comment type="cofactor">
    <cofactor evidence="1">
        <name>FMN</name>
        <dbReference type="ChEBI" id="CHEBI:58210"/>
    </cofactor>
</comment>
<evidence type="ECO:0000256" key="3">
    <source>
        <dbReference type="ARBA" id="ARBA00022643"/>
    </source>
</evidence>
<dbReference type="EMBL" id="VSSQ01007919">
    <property type="protein sequence ID" value="MPM37371.1"/>
    <property type="molecule type" value="Genomic_DNA"/>
</dbReference>
<dbReference type="InterPro" id="IPR012349">
    <property type="entry name" value="Split_barrel_FMN-bd"/>
</dbReference>
<dbReference type="PANTHER" id="PTHR33798">
    <property type="entry name" value="FLAVOPROTEIN OXYGENASE"/>
    <property type="match status" value="1"/>
</dbReference>
<evidence type="ECO:0000256" key="1">
    <source>
        <dbReference type="ARBA" id="ARBA00001917"/>
    </source>
</evidence>
<feature type="domain" description="Flavin reductase like" evidence="5">
    <location>
        <begin position="33"/>
        <end position="174"/>
    </location>
</feature>
<organism evidence="6">
    <name type="scientific">bioreactor metagenome</name>
    <dbReference type="NCBI Taxonomy" id="1076179"/>
    <lineage>
        <taxon>unclassified sequences</taxon>
        <taxon>metagenomes</taxon>
        <taxon>ecological metagenomes</taxon>
    </lineage>
</organism>
<keyword evidence="2" id="KW-0285">Flavoprotein</keyword>
<sequence>MDIEIGTQIPSHFQPEWPEQFELFSFLEFACGIPQILFVVTTYKPDELPNVCPHTWSSFVSGKDGCGYYAVLGGLIERTHTYRNILRDRCFCINFLSSTYYDAMMRAISQNEDTRDEFAVCGFTKAECKTIHAPRISESFLSLECELSDVAEVAGGALKLIIGKTTFVTIKEGYGEGIDLKYGENGFSYNVHSPINTTTGICDPVAIAELEIARKLV</sequence>
<proteinExistence type="inferred from homology"/>
<dbReference type="Pfam" id="PF01613">
    <property type="entry name" value="Flavin_Reduct"/>
    <property type="match status" value="1"/>
</dbReference>
<comment type="similarity">
    <text evidence="4">Belongs to the flavoredoxin family.</text>
</comment>
<reference evidence="6" key="1">
    <citation type="submission" date="2019-08" db="EMBL/GenBank/DDBJ databases">
        <authorList>
            <person name="Kucharzyk K."/>
            <person name="Murdoch R.W."/>
            <person name="Higgins S."/>
            <person name="Loffler F."/>
        </authorList>
    </citation>
    <scope>NUCLEOTIDE SEQUENCE</scope>
</reference>
<evidence type="ECO:0000259" key="5">
    <source>
        <dbReference type="Pfam" id="PF01613"/>
    </source>
</evidence>
<gene>
    <name evidence="6" type="ORF">SDC9_83982</name>
</gene>
<comment type="caution">
    <text evidence="6">The sequence shown here is derived from an EMBL/GenBank/DDBJ whole genome shotgun (WGS) entry which is preliminary data.</text>
</comment>
<dbReference type="GO" id="GO:0010181">
    <property type="term" value="F:FMN binding"/>
    <property type="evidence" value="ECO:0007669"/>
    <property type="project" value="InterPro"/>
</dbReference>
<keyword evidence="3" id="KW-0288">FMN</keyword>
<dbReference type="PANTHER" id="PTHR33798:SF5">
    <property type="entry name" value="FLAVIN REDUCTASE LIKE DOMAIN-CONTAINING PROTEIN"/>
    <property type="match status" value="1"/>
</dbReference>
<evidence type="ECO:0000256" key="4">
    <source>
        <dbReference type="ARBA" id="ARBA00038054"/>
    </source>
</evidence>
<dbReference type="InterPro" id="IPR002563">
    <property type="entry name" value="Flavin_Rdtase-like_dom"/>
</dbReference>
<dbReference type="AlphaFoldDB" id="A0A644ZBV1"/>
<name>A0A644ZBV1_9ZZZZ</name>
<dbReference type="Gene3D" id="2.30.110.10">
    <property type="entry name" value="Electron Transport, Fmn-binding Protein, Chain A"/>
    <property type="match status" value="1"/>
</dbReference>
<dbReference type="SUPFAM" id="SSF50475">
    <property type="entry name" value="FMN-binding split barrel"/>
    <property type="match status" value="1"/>
</dbReference>
<evidence type="ECO:0000313" key="6">
    <source>
        <dbReference type="EMBL" id="MPM37371.1"/>
    </source>
</evidence>